<protein>
    <submittedName>
        <fullName evidence="1">Uncharacterized protein</fullName>
    </submittedName>
</protein>
<dbReference type="EMBL" id="CP014750">
    <property type="protein sequence ID" value="AMQ18888.1"/>
    <property type="molecule type" value="Genomic_DNA"/>
</dbReference>
<accession>A0A142CVT6</accession>
<dbReference type="AlphaFoldDB" id="A0A142CVT6"/>
<name>A0A142CVT6_9EURY</name>
<dbReference type="OrthoDB" id="86028at2157"/>
<dbReference type="Pfam" id="PF17231">
    <property type="entry name" value="DUF5305"/>
    <property type="match status" value="1"/>
</dbReference>
<evidence type="ECO:0000313" key="2">
    <source>
        <dbReference type="Proteomes" id="UP000073604"/>
    </source>
</evidence>
<organism evidence="1 2">
    <name type="scientific">Thermococcus peptonophilus</name>
    <dbReference type="NCBI Taxonomy" id="53952"/>
    <lineage>
        <taxon>Archaea</taxon>
        <taxon>Methanobacteriati</taxon>
        <taxon>Methanobacteriota</taxon>
        <taxon>Thermococci</taxon>
        <taxon>Thermococcales</taxon>
        <taxon>Thermococcaceae</taxon>
        <taxon>Thermococcus</taxon>
    </lineage>
</organism>
<proteinExistence type="predicted"/>
<dbReference type="InterPro" id="IPR035185">
    <property type="entry name" value="DUF5305"/>
</dbReference>
<dbReference type="GeneID" id="27140230"/>
<reference evidence="2" key="1">
    <citation type="submission" date="2016-03" db="EMBL/GenBank/DDBJ databases">
        <authorList>
            <person name="Oger P.M."/>
        </authorList>
    </citation>
    <scope>NUCLEOTIDE SEQUENCE [LARGE SCALE GENOMIC DNA]</scope>
    <source>
        <strain evidence="2">OG-1</strain>
    </source>
</reference>
<dbReference type="KEGG" id="tpep:A0127_06740"/>
<keyword evidence="2" id="KW-1185">Reference proteome</keyword>
<dbReference type="STRING" id="53952.A0127_06740"/>
<sequence length="320" mass="35517">MKVNKRKALIAGLGISLSLAVLFGVYSAVAYATPVSTRDVSYTTAYSEGGSLRHYALFSNETVYRNGTSLKYYPSGITDAIIGEYRYSTSPGASGSYKIEMHSNYYVSVNRKPVYLLNRTTEIASGNFDGSFSVPVEFNMTSLGEELKTIREGTDLYRAENEVYLTVTVIIDGREPFTQKIQVKKDTSGMLSLEGANKDYQKVERNVRVTENSVGFLGTSVKGSTARKVFPAMALLFAAPPLGFVYSKREKKPKDELAPLRKYIVEGKSPEGTRKVELKTPEDLKRVFELVDRPIVHDGSKEGDVYSIADGDTVYEYQQL</sequence>
<evidence type="ECO:0000313" key="1">
    <source>
        <dbReference type="EMBL" id="AMQ18888.1"/>
    </source>
</evidence>
<dbReference type="Proteomes" id="UP000073604">
    <property type="component" value="Chromosome"/>
</dbReference>
<gene>
    <name evidence="1" type="ORF">A0127_06740</name>
</gene>
<dbReference type="RefSeq" id="WP_062389625.1">
    <property type="nucleotide sequence ID" value="NZ_CP014750.1"/>
</dbReference>